<keyword evidence="2" id="KW-1185">Reference proteome</keyword>
<name>A0A1Q3EIZ6_LENED</name>
<comment type="caution">
    <text evidence="1">The sequence shown here is derived from an EMBL/GenBank/DDBJ whole genome shotgun (WGS) entry which is preliminary data.</text>
</comment>
<dbReference type="Proteomes" id="UP000188533">
    <property type="component" value="Unassembled WGS sequence"/>
</dbReference>
<evidence type="ECO:0000313" key="2">
    <source>
        <dbReference type="Proteomes" id="UP000188533"/>
    </source>
</evidence>
<gene>
    <name evidence="1" type="ORF">LENED_009158</name>
</gene>
<dbReference type="EMBL" id="BDGU01000407">
    <property type="protein sequence ID" value="GAW07183.1"/>
    <property type="molecule type" value="Genomic_DNA"/>
</dbReference>
<reference evidence="1 2" key="2">
    <citation type="submission" date="2017-02" db="EMBL/GenBank/DDBJ databases">
        <title>A genome survey and senescence transcriptome analysis in Lentinula edodes.</title>
        <authorList>
            <person name="Sakamoto Y."/>
            <person name="Nakade K."/>
            <person name="Sato S."/>
            <person name="Yoshida Y."/>
            <person name="Miyazaki K."/>
            <person name="Natsume S."/>
            <person name="Konno N."/>
        </authorList>
    </citation>
    <scope>NUCLEOTIDE SEQUENCE [LARGE SCALE GENOMIC DNA]</scope>
    <source>
        <strain evidence="1 2">NBRC 111202</strain>
    </source>
</reference>
<proteinExistence type="predicted"/>
<dbReference type="AlphaFoldDB" id="A0A1Q3EIZ6"/>
<sequence>MYIGLRDALNQTDLISQIVPLTIKEKSSRARIPRSYRNTNRARMHKDMQVEEYFVNLDRRNSRSVSIALASFLSVPMFRGGS</sequence>
<reference evidence="1 2" key="1">
    <citation type="submission" date="2016-08" db="EMBL/GenBank/DDBJ databases">
        <authorList>
            <consortium name="Lentinula edodes genome sequencing consortium"/>
            <person name="Sakamoto Y."/>
            <person name="Nakade K."/>
            <person name="Sato S."/>
            <person name="Yoshida Y."/>
            <person name="Miyazaki K."/>
            <person name="Natsume S."/>
            <person name="Konno N."/>
        </authorList>
    </citation>
    <scope>NUCLEOTIDE SEQUENCE [LARGE SCALE GENOMIC DNA]</scope>
    <source>
        <strain evidence="1 2">NBRC 111202</strain>
    </source>
</reference>
<accession>A0A1Q3EIZ6</accession>
<organism evidence="1 2">
    <name type="scientific">Lentinula edodes</name>
    <name type="common">Shiitake mushroom</name>
    <name type="synonym">Lentinus edodes</name>
    <dbReference type="NCBI Taxonomy" id="5353"/>
    <lineage>
        <taxon>Eukaryota</taxon>
        <taxon>Fungi</taxon>
        <taxon>Dikarya</taxon>
        <taxon>Basidiomycota</taxon>
        <taxon>Agaricomycotina</taxon>
        <taxon>Agaricomycetes</taxon>
        <taxon>Agaricomycetidae</taxon>
        <taxon>Agaricales</taxon>
        <taxon>Marasmiineae</taxon>
        <taxon>Omphalotaceae</taxon>
        <taxon>Lentinula</taxon>
    </lineage>
</organism>
<evidence type="ECO:0000313" key="1">
    <source>
        <dbReference type="EMBL" id="GAW07183.1"/>
    </source>
</evidence>
<protein>
    <submittedName>
        <fullName evidence="1">Uncharacterized protein</fullName>
    </submittedName>
</protein>